<gene>
    <name evidence="1" type="ordered locus">BC1003_1352</name>
</gene>
<name>E1T5G1_BURSG</name>
<reference evidence="1" key="1">
    <citation type="submission" date="2010-09" db="EMBL/GenBank/DDBJ databases">
        <title>Complete sequence of chromosome1 of Burkholderia sp. CCGE1003.</title>
        <authorList>
            <consortium name="US DOE Joint Genome Institute"/>
            <person name="Lucas S."/>
            <person name="Copeland A."/>
            <person name="Lapidus A."/>
            <person name="Cheng J.-F."/>
            <person name="Bruce D."/>
            <person name="Goodwin L."/>
            <person name="Pitluck S."/>
            <person name="Daligault H."/>
            <person name="Davenport K."/>
            <person name="Detter J.C."/>
            <person name="Han C."/>
            <person name="Tapia R."/>
            <person name="Land M."/>
            <person name="Hauser L."/>
            <person name="Jeffries C."/>
            <person name="Kyrpides N."/>
            <person name="Ivanova N."/>
            <person name="Ovchinnikova G."/>
            <person name="Martinez-Romero E."/>
            <person name="Rogel M.A."/>
            <person name="Auchtung J."/>
            <person name="Tiedje J.M."/>
            <person name="Woyke T."/>
        </authorList>
    </citation>
    <scope>NUCLEOTIDE SEQUENCE</scope>
    <source>
        <strain evidence="1">CCGE1003</strain>
    </source>
</reference>
<dbReference type="Pfam" id="PF12112">
    <property type="entry name" value="DUF3579"/>
    <property type="match status" value="1"/>
</dbReference>
<evidence type="ECO:0008006" key="2">
    <source>
        <dbReference type="Google" id="ProtNLM"/>
    </source>
</evidence>
<dbReference type="EMBL" id="CP002217">
    <property type="protein sequence ID" value="ADN57327.1"/>
    <property type="molecule type" value="Genomic_DNA"/>
</dbReference>
<dbReference type="OrthoDB" id="9102496at2"/>
<dbReference type="HOGENOM" id="CLU_154671_1_0_4"/>
<dbReference type="AlphaFoldDB" id="E1T5G1"/>
<protein>
    <recommendedName>
        <fullName evidence="2">DUF3579 domain-containing protein</fullName>
    </recommendedName>
</protein>
<organism evidence="1">
    <name type="scientific">Burkholderia sp. (strain CCGE1003)</name>
    <dbReference type="NCBI Taxonomy" id="640512"/>
    <lineage>
        <taxon>Bacteria</taxon>
        <taxon>Pseudomonadati</taxon>
        <taxon>Pseudomonadota</taxon>
        <taxon>Betaproteobacteria</taxon>
        <taxon>Burkholderiales</taxon>
        <taxon>Burkholderiaceae</taxon>
        <taxon>Burkholderia</taxon>
    </lineage>
</organism>
<dbReference type="Gene3D" id="3.30.70.2340">
    <property type="entry name" value="Uncharacterised protein PF12112 family, DUF3579"/>
    <property type="match status" value="1"/>
</dbReference>
<sequence>MDRIPLISQETIEGSIQGYLIMGITHSQRILRPGDWPERLTGVITLFVGERRPGIHVACTRLAMPIVEAGTRCLFVSEELRLVCTDAFDFVMRFASDNDLPVHTRRAQKLAASEVLRRDAPLL</sequence>
<evidence type="ECO:0000313" key="1">
    <source>
        <dbReference type="EMBL" id="ADN57327.1"/>
    </source>
</evidence>
<dbReference type="eggNOG" id="COG0456">
    <property type="taxonomic scope" value="Bacteria"/>
</dbReference>
<dbReference type="InterPro" id="IPR021969">
    <property type="entry name" value="DUF3579"/>
</dbReference>
<dbReference type="STRING" id="640512.BC1003_1352"/>
<accession>E1T5G1</accession>
<proteinExistence type="predicted"/>
<dbReference type="KEGG" id="bgf:BC1003_1352"/>